<evidence type="ECO:0000313" key="5">
    <source>
        <dbReference type="EMBL" id="AAD28057.1"/>
    </source>
</evidence>
<dbReference type="AlphaFoldDB" id="Q9SIG5"/>
<organism evidence="5">
    <name type="scientific">Arabidopsis thaliana</name>
    <name type="common">Mouse-ear cress</name>
    <dbReference type="NCBI Taxonomy" id="3702"/>
    <lineage>
        <taxon>Eukaryota</taxon>
        <taxon>Viridiplantae</taxon>
        <taxon>Streptophyta</taxon>
        <taxon>Embryophyta</taxon>
        <taxon>Tracheophyta</taxon>
        <taxon>Spermatophyta</taxon>
        <taxon>Magnoliopsida</taxon>
        <taxon>eudicotyledons</taxon>
        <taxon>Gunneridae</taxon>
        <taxon>Pentapetalae</taxon>
        <taxon>rosids</taxon>
        <taxon>malvids</taxon>
        <taxon>Brassicales</taxon>
        <taxon>Brassicaceae</taxon>
        <taxon>Camelineae</taxon>
        <taxon>Arabidopsis</taxon>
    </lineage>
</organism>
<dbReference type="InterPro" id="IPR003653">
    <property type="entry name" value="Peptidase_C48_C"/>
</dbReference>
<gene>
    <name evidence="5" type="ordered locus">At2g11480</name>
</gene>
<protein>
    <submittedName>
        <fullName evidence="5">Uncharacterized protein At2g11480</fullName>
    </submittedName>
</protein>
<evidence type="ECO:0000256" key="2">
    <source>
        <dbReference type="ARBA" id="ARBA00022801"/>
    </source>
</evidence>
<reference evidence="5" key="3">
    <citation type="submission" date="2002-02" db="EMBL/GenBank/DDBJ databases">
        <authorList>
            <person name="Town C.D."/>
            <person name="Kaul S."/>
        </authorList>
    </citation>
    <scope>NUCLEOTIDE SEQUENCE</scope>
</reference>
<keyword evidence="2" id="KW-0378">Hydrolase</keyword>
<feature type="domain" description="Ubiquitin-like protease family profile" evidence="4">
    <location>
        <begin position="318"/>
        <end position="381"/>
    </location>
</feature>
<feature type="region of interest" description="Disordered" evidence="3">
    <location>
        <begin position="1"/>
        <end position="41"/>
    </location>
</feature>
<keyword evidence="1" id="KW-0645">Protease</keyword>
<dbReference type="Pfam" id="PF02902">
    <property type="entry name" value="Peptidase_C48"/>
    <property type="match status" value="1"/>
</dbReference>
<feature type="compositionally biased region" description="Basic and acidic residues" evidence="3">
    <location>
        <begin position="8"/>
        <end position="20"/>
    </location>
</feature>
<evidence type="ECO:0000256" key="3">
    <source>
        <dbReference type="SAM" id="MobiDB-lite"/>
    </source>
</evidence>
<reference evidence="5" key="2">
    <citation type="submission" date="2000-03" db="EMBL/GenBank/DDBJ databases">
        <authorList>
            <person name="Lin X."/>
            <person name="Kaul S."/>
            <person name="Shea T.P."/>
            <person name="Fujii C.Y."/>
            <person name="Shen M."/>
            <person name="VanAken S.E."/>
            <person name="Barnstead M.E."/>
            <person name="Mason T.M."/>
            <person name="Bowman C.L."/>
            <person name="Ronning C.M."/>
            <person name="Benito M.-I."/>
            <person name="Carrera A.J."/>
            <person name="Creasy T.H."/>
            <person name="Buell C.R."/>
            <person name="Town C.D."/>
            <person name="Nierman W.C."/>
            <person name="Fraser C.M."/>
            <person name="Venter J.C."/>
        </authorList>
    </citation>
    <scope>NUCLEOTIDE SEQUENCE</scope>
</reference>
<evidence type="ECO:0000259" key="4">
    <source>
        <dbReference type="Pfam" id="PF02902"/>
    </source>
</evidence>
<dbReference type="EMBL" id="AC007166">
    <property type="protein sequence ID" value="AAD28057.1"/>
    <property type="molecule type" value="Genomic_DNA"/>
</dbReference>
<name>Q9SIG5_ARATH</name>
<sequence length="381" mass="42760">MDVFHTPLESHDCYKDDAKEGNPIFDTGVKDPNGNDADDEGKIQDTLETVEASLSVLETQPEENIDDDPMREETLETVEASHSMLETQPEENIDDDPMMKLFGYFNIQDNMETAAASHSLLETQREVNIDGDPIRYAVTTSNISYIYSNQLHVYFNIQVIVEILAASHSVSEAQPEVKIGNDATGDTMETPPTSHSLLGFAMFSEKKVTVDMAAAIHSGVCEVNSDPMKAMVVFGSLYLIQVPKLTKSPNHLSHIVPIVWVQETSEHVTKCGFLISNSFLVDLAKPHKWVSTLFTSHLQAKFRAFNAAKMKSRVRWYCTLECSQNHGLQPFLWRRIDGIYKNLRSGDCGPVAMKFLEIQASDKLPDKMAEITDKHVDAFRR</sequence>
<reference key="1">
    <citation type="journal article" date="1999" name="Nature">
        <title>Sequence and analysis of chromosome 2 of the plant Arabidopsis thaliana.</title>
        <authorList>
            <person name="Lin X."/>
            <person name="Kaul S."/>
            <person name="Rounsley S."/>
            <person name="Shea T.P."/>
            <person name="Benito M.I."/>
            <person name="Town C.D."/>
            <person name="Fujii C.Y."/>
            <person name="Mason T."/>
            <person name="Bowman C.L."/>
            <person name="Barnstead M."/>
            <person name="Feldblyum T.V."/>
            <person name="Buell C.R."/>
            <person name="Ketchum K.A."/>
            <person name="Lee J."/>
            <person name="Ronning C.M."/>
            <person name="Koo H.L."/>
            <person name="Moffat K.S."/>
            <person name="Cronin L.A."/>
            <person name="Shen M."/>
            <person name="Pai G."/>
            <person name="Van Aken S."/>
            <person name="Umayam L."/>
            <person name="Tallon L.J."/>
            <person name="Gill J.E."/>
            <person name="Adams M.D."/>
            <person name="Carrera A.J."/>
            <person name="Creasy T.H."/>
            <person name="Goodman H.M."/>
            <person name="Somerville C.R."/>
            <person name="Copenhaver G.P."/>
            <person name="Preuss D."/>
            <person name="Nierman W.C."/>
            <person name="White O."/>
            <person name="Eisen J.A."/>
            <person name="Salzberg S.L."/>
            <person name="Fraser C.M."/>
            <person name="Venter J.C."/>
        </authorList>
    </citation>
    <scope>NUCLEOTIDE SEQUENCE [LARGE SCALE GENOMIC DNA]</scope>
    <source>
        <strain>cv. Columbia</strain>
    </source>
</reference>
<dbReference type="GO" id="GO:0008234">
    <property type="term" value="F:cysteine-type peptidase activity"/>
    <property type="evidence" value="ECO:0007669"/>
    <property type="project" value="InterPro"/>
</dbReference>
<dbReference type="PIR" id="G84497">
    <property type="entry name" value="G84497"/>
</dbReference>
<evidence type="ECO:0000256" key="1">
    <source>
        <dbReference type="ARBA" id="ARBA00022670"/>
    </source>
</evidence>
<accession>Q9SIG5</accession>
<proteinExistence type="predicted"/>
<dbReference type="GO" id="GO:0006508">
    <property type="term" value="P:proteolysis"/>
    <property type="evidence" value="ECO:0007669"/>
    <property type="project" value="UniProtKB-KW"/>
</dbReference>